<gene>
    <name evidence="1" type="ORF">M9458_052522</name>
</gene>
<protein>
    <recommendedName>
        <fullName evidence="3">BED-type domain-containing protein</fullName>
    </recommendedName>
</protein>
<reference evidence="1 2" key="1">
    <citation type="submission" date="2024-05" db="EMBL/GenBank/DDBJ databases">
        <title>Genome sequencing and assembly of Indian major carp, Cirrhinus mrigala (Hamilton, 1822).</title>
        <authorList>
            <person name="Mohindra V."/>
            <person name="Chowdhury L.M."/>
            <person name="Lal K."/>
            <person name="Jena J.K."/>
        </authorList>
    </citation>
    <scope>NUCLEOTIDE SEQUENCE [LARGE SCALE GENOMIC DNA]</scope>
    <source>
        <strain evidence="1">CM1030</strain>
        <tissue evidence="1">Blood</tissue>
    </source>
</reference>
<organism evidence="1 2">
    <name type="scientific">Cirrhinus mrigala</name>
    <name type="common">Mrigala</name>
    <dbReference type="NCBI Taxonomy" id="683832"/>
    <lineage>
        <taxon>Eukaryota</taxon>
        <taxon>Metazoa</taxon>
        <taxon>Chordata</taxon>
        <taxon>Craniata</taxon>
        <taxon>Vertebrata</taxon>
        <taxon>Euteleostomi</taxon>
        <taxon>Actinopterygii</taxon>
        <taxon>Neopterygii</taxon>
        <taxon>Teleostei</taxon>
        <taxon>Ostariophysi</taxon>
        <taxon>Cypriniformes</taxon>
        <taxon>Cyprinidae</taxon>
        <taxon>Labeoninae</taxon>
        <taxon>Labeonini</taxon>
        <taxon>Cirrhinus</taxon>
    </lineage>
</organism>
<dbReference type="AlphaFoldDB" id="A0ABD0MUS0"/>
<evidence type="ECO:0000313" key="1">
    <source>
        <dbReference type="EMBL" id="KAL0152799.1"/>
    </source>
</evidence>
<keyword evidence="2" id="KW-1185">Reference proteome</keyword>
<name>A0ABD0MUS0_CIRMR</name>
<comment type="caution">
    <text evidence="1">The sequence shown here is derived from an EMBL/GenBank/DDBJ whole genome shotgun (WGS) entry which is preliminary data.</text>
</comment>
<dbReference type="PANTHER" id="PTHR37162">
    <property type="entry name" value="HAT FAMILY DIMERISATION DOMAINCONTAINING PROTEIN-RELATED"/>
    <property type="match status" value="1"/>
</dbReference>
<evidence type="ECO:0000313" key="2">
    <source>
        <dbReference type="Proteomes" id="UP001529510"/>
    </source>
</evidence>
<dbReference type="Proteomes" id="UP001529510">
    <property type="component" value="Unassembled WGS sequence"/>
</dbReference>
<dbReference type="PANTHER" id="PTHR37162:SF11">
    <property type="match status" value="1"/>
</dbReference>
<sequence>MRKCTFLDLWLEDSRFKDWLRPVVGNSHEAYCHVCKKTINITWVGVNEVKSHMKSNSHQAKMRGRSEQLPISMFCATAASTTSTSTALHSTSTALPMQTTASSSPSSIVNRCVRQQTLWPITTATLRAEVLWCLDLATKRHSFNSNDGIGELFQNMFPDSDIAKFFTLGKDKSAYMIKFGIAPYFKKQLLETINKAGPFVLMFDESLNQSFKKKIRWTFIFVFWRLVVSGQDILAPNSWDTQELMTCCSISNRQAMGSCSTSQIDSISRPVVLKLFTGLSKYHHWLVMGIAL</sequence>
<evidence type="ECO:0008006" key="3">
    <source>
        <dbReference type="Google" id="ProtNLM"/>
    </source>
</evidence>
<dbReference type="EMBL" id="JAMKFB020000189">
    <property type="protein sequence ID" value="KAL0152799.1"/>
    <property type="molecule type" value="Genomic_DNA"/>
</dbReference>
<proteinExistence type="predicted"/>
<accession>A0ABD0MUS0</accession>